<dbReference type="AlphaFoldDB" id="A0A1F6GLA6"/>
<dbReference type="PROSITE" id="PS00045">
    <property type="entry name" value="HISTONE_LIKE"/>
    <property type="match status" value="1"/>
</dbReference>
<evidence type="ECO:0000256" key="2">
    <source>
        <dbReference type="ARBA" id="ARBA00023067"/>
    </source>
</evidence>
<keyword evidence="3 5" id="KW-0238">DNA-binding</keyword>
<dbReference type="SUPFAM" id="SSF47729">
    <property type="entry name" value="IHF-like DNA-binding proteins"/>
    <property type="match status" value="1"/>
</dbReference>
<dbReference type="PANTHER" id="PTHR33175:SF3">
    <property type="entry name" value="DNA-BINDING PROTEIN HU-BETA"/>
    <property type="match status" value="1"/>
</dbReference>
<dbReference type="InterPro" id="IPR020816">
    <property type="entry name" value="Histone-like_DNA-bd_CS"/>
</dbReference>
<accession>A0A1F6GLA6</accession>
<dbReference type="GO" id="GO:0030261">
    <property type="term" value="P:chromosome condensation"/>
    <property type="evidence" value="ECO:0007669"/>
    <property type="project" value="UniProtKB-KW"/>
</dbReference>
<dbReference type="SMART" id="SM00411">
    <property type="entry name" value="BHL"/>
    <property type="match status" value="1"/>
</dbReference>
<evidence type="ECO:0000313" key="5">
    <source>
        <dbReference type="EMBL" id="OGG98889.1"/>
    </source>
</evidence>
<comment type="similarity">
    <text evidence="1 4">Belongs to the bacterial histone-like protein family.</text>
</comment>
<organism evidence="5 6">
    <name type="scientific">Candidatus Lambdaproteobacteria bacterium RIFOXYD2_FULL_56_26</name>
    <dbReference type="NCBI Taxonomy" id="1817773"/>
    <lineage>
        <taxon>Bacteria</taxon>
        <taxon>Pseudomonadati</taxon>
        <taxon>Pseudomonadota</taxon>
        <taxon>Candidatus Lambdaproteobacteria</taxon>
    </lineage>
</organism>
<dbReference type="InterPro" id="IPR000119">
    <property type="entry name" value="Hist_DNA-bd"/>
</dbReference>
<dbReference type="GO" id="GO:0005829">
    <property type="term" value="C:cytosol"/>
    <property type="evidence" value="ECO:0007669"/>
    <property type="project" value="TreeGrafter"/>
</dbReference>
<evidence type="ECO:0000313" key="6">
    <source>
        <dbReference type="Proteomes" id="UP000177583"/>
    </source>
</evidence>
<evidence type="ECO:0000256" key="4">
    <source>
        <dbReference type="RuleBase" id="RU003939"/>
    </source>
</evidence>
<keyword evidence="2" id="KW-0226">DNA condensation</keyword>
<sequence length="93" mass="9607">MTKKDLTAKVAEVTGQSKAASEKAVNAVIETISGALSHGKGVTLVGFGTFTTVARSARQGRNPKTGAKIKIKASTVPKFRPGKALKDAVAKVK</sequence>
<evidence type="ECO:0000256" key="3">
    <source>
        <dbReference type="ARBA" id="ARBA00023125"/>
    </source>
</evidence>
<dbReference type="PANTHER" id="PTHR33175">
    <property type="entry name" value="DNA-BINDING PROTEIN HU"/>
    <property type="match status" value="1"/>
</dbReference>
<dbReference type="GO" id="GO:0030527">
    <property type="term" value="F:structural constituent of chromatin"/>
    <property type="evidence" value="ECO:0007669"/>
    <property type="project" value="InterPro"/>
</dbReference>
<dbReference type="Proteomes" id="UP000177583">
    <property type="component" value="Unassembled WGS sequence"/>
</dbReference>
<dbReference type="InterPro" id="IPR010992">
    <property type="entry name" value="IHF-like_DNA-bd_dom_sf"/>
</dbReference>
<comment type="caution">
    <text evidence="5">The sequence shown here is derived from an EMBL/GenBank/DDBJ whole genome shotgun (WGS) entry which is preliminary data.</text>
</comment>
<name>A0A1F6GLA6_9PROT</name>
<reference evidence="5 6" key="1">
    <citation type="journal article" date="2016" name="Nat. Commun.">
        <title>Thousands of microbial genomes shed light on interconnected biogeochemical processes in an aquifer system.</title>
        <authorList>
            <person name="Anantharaman K."/>
            <person name="Brown C.T."/>
            <person name="Hug L.A."/>
            <person name="Sharon I."/>
            <person name="Castelle C.J."/>
            <person name="Probst A.J."/>
            <person name="Thomas B.C."/>
            <person name="Singh A."/>
            <person name="Wilkins M.J."/>
            <person name="Karaoz U."/>
            <person name="Brodie E.L."/>
            <person name="Williams K.H."/>
            <person name="Hubbard S.S."/>
            <person name="Banfield J.F."/>
        </authorList>
    </citation>
    <scope>NUCLEOTIDE SEQUENCE [LARGE SCALE GENOMIC DNA]</scope>
</reference>
<dbReference type="GO" id="GO:0003677">
    <property type="term" value="F:DNA binding"/>
    <property type="evidence" value="ECO:0007669"/>
    <property type="project" value="UniProtKB-KW"/>
</dbReference>
<dbReference type="Pfam" id="PF00216">
    <property type="entry name" value="Bac_DNA_binding"/>
    <property type="match status" value="1"/>
</dbReference>
<dbReference type="Gene3D" id="4.10.520.10">
    <property type="entry name" value="IHF-like DNA-binding proteins"/>
    <property type="match status" value="1"/>
</dbReference>
<proteinExistence type="inferred from homology"/>
<gene>
    <name evidence="5" type="ORF">A2557_13335</name>
</gene>
<evidence type="ECO:0000256" key="1">
    <source>
        <dbReference type="ARBA" id="ARBA00010529"/>
    </source>
</evidence>
<protein>
    <submittedName>
        <fullName evidence="5">DNA-binding protein HU</fullName>
    </submittedName>
</protein>
<dbReference type="EMBL" id="MFNF01000066">
    <property type="protein sequence ID" value="OGG98889.1"/>
    <property type="molecule type" value="Genomic_DNA"/>
</dbReference>
<dbReference type="PRINTS" id="PR01727">
    <property type="entry name" value="DNABINDINGHU"/>
</dbReference>
<dbReference type="CDD" id="cd13831">
    <property type="entry name" value="HU"/>
    <property type="match status" value="1"/>
</dbReference>